<name>A0A481YQT8_9VIRU</name>
<reference evidence="1" key="1">
    <citation type="journal article" date="2019" name="MBio">
        <title>Virus Genomes from Deep Sea Sediments Expand the Ocean Megavirome and Support Independent Origins of Viral Gigantism.</title>
        <authorList>
            <person name="Backstrom D."/>
            <person name="Yutin N."/>
            <person name="Jorgensen S.L."/>
            <person name="Dharamshi J."/>
            <person name="Homa F."/>
            <person name="Zaremba-Niedwiedzka K."/>
            <person name="Spang A."/>
            <person name="Wolf Y.I."/>
            <person name="Koonin E.V."/>
            <person name="Ettema T.J."/>
        </authorList>
    </citation>
    <scope>NUCLEOTIDE SEQUENCE</scope>
</reference>
<evidence type="ECO:0000313" key="1">
    <source>
        <dbReference type="EMBL" id="QBK84806.1"/>
    </source>
</evidence>
<dbReference type="EMBL" id="MK500299">
    <property type="protein sequence ID" value="QBK84806.1"/>
    <property type="molecule type" value="Genomic_DNA"/>
</dbReference>
<protein>
    <submittedName>
        <fullName evidence="1">DNA primase</fullName>
    </submittedName>
</protein>
<accession>A0A481YQT8</accession>
<proteinExistence type="predicted"/>
<sequence length="399" mass="48887">MKFRKLNNIIKYCKKDNILIRVESKNDNYFKIFNVENLFYFLKKNYHKNITLHEICYKSQRKLIYDIDCSEEYAKQITNVWNVVENIISYTIDYIFENWNVKIRYDDFVITDNSGYIENIKKYKYSYHIILSSYYFENLNDIIHLATYVQDKIQYDIIDMGIYTKNKNIRLLNSHKLDQFNRNKKLLNSFFIFDECIDIVDINIPNMKISDYNIFDFDLDYKIENVFCKTLLTYFRNSIRLKRIYNNKKINQNEIKVIGDEMFYNCLDLYLEKFGVFYFKYRSSIKYIIDETQYCIRIDLTRCESGFCEICERIHDSENSYFVLYYKNNKLMTIKYKCRIDTSEHIMLLNEYEKKDEYIEENNNNDNNKSSYINKEIEYINKANKFDIVKVERKKIYNF</sequence>
<gene>
    <name evidence="1" type="ORF">LCDPAC02_00050</name>
</gene>
<organism evidence="1">
    <name type="scientific">Pithovirus LCDPAC02</name>
    <dbReference type="NCBI Taxonomy" id="2506601"/>
    <lineage>
        <taxon>Viruses</taxon>
        <taxon>Pithoviruses</taxon>
    </lineage>
</organism>